<reference evidence="3 4" key="1">
    <citation type="journal article" date="2016" name="Nat. Commun.">
        <title>Thousands of microbial genomes shed light on interconnected biogeochemical processes in an aquifer system.</title>
        <authorList>
            <person name="Anantharaman K."/>
            <person name="Brown C.T."/>
            <person name="Hug L.A."/>
            <person name="Sharon I."/>
            <person name="Castelle C.J."/>
            <person name="Probst A.J."/>
            <person name="Thomas B.C."/>
            <person name="Singh A."/>
            <person name="Wilkins M.J."/>
            <person name="Karaoz U."/>
            <person name="Brodie E.L."/>
            <person name="Williams K.H."/>
            <person name="Hubbard S.S."/>
            <person name="Banfield J.F."/>
        </authorList>
    </citation>
    <scope>NUCLEOTIDE SEQUENCE [LARGE SCALE GENOMIC DNA]</scope>
</reference>
<dbReference type="Pfam" id="PF03703">
    <property type="entry name" value="bPH_2"/>
    <property type="match status" value="1"/>
</dbReference>
<dbReference type="EMBL" id="MHSW01000012">
    <property type="protein sequence ID" value="OHA52227.1"/>
    <property type="molecule type" value="Genomic_DNA"/>
</dbReference>
<proteinExistence type="predicted"/>
<organism evidence="3 4">
    <name type="scientific">Candidatus Terrybacteria bacterium RIFCSPLOWO2_01_FULL_40_23</name>
    <dbReference type="NCBI Taxonomy" id="1802366"/>
    <lineage>
        <taxon>Bacteria</taxon>
        <taxon>Candidatus Terryibacteriota</taxon>
    </lineage>
</organism>
<sequence length="164" mass="18925">MKYLHPKSIWLFFFQGLRAVLFLLLFPLYFLFIFLSTEISIGITPIFFVLLIVWFIILLVIAYIWAKLSYQNYKYELTDNGFKKELGVIRKKYVTIPYDRIQNVDIDRGIIARILGLSDIKIQTAGMSGMMGAEGRLPGLSVQDAEIVRDDLIKRAKTHTNQGV</sequence>
<protein>
    <recommendedName>
        <fullName evidence="2">YdbS-like PH domain-containing protein</fullName>
    </recommendedName>
</protein>
<comment type="caution">
    <text evidence="3">The sequence shown here is derived from an EMBL/GenBank/DDBJ whole genome shotgun (WGS) entry which is preliminary data.</text>
</comment>
<keyword evidence="1" id="KW-0472">Membrane</keyword>
<feature type="transmembrane region" description="Helical" evidence="1">
    <location>
        <begin position="41"/>
        <end position="66"/>
    </location>
</feature>
<feature type="transmembrane region" description="Helical" evidence="1">
    <location>
        <begin position="12"/>
        <end position="35"/>
    </location>
</feature>
<dbReference type="PANTHER" id="PTHR34473">
    <property type="entry name" value="UPF0699 TRANSMEMBRANE PROTEIN YDBS"/>
    <property type="match status" value="1"/>
</dbReference>
<dbReference type="Proteomes" id="UP000176951">
    <property type="component" value="Unassembled WGS sequence"/>
</dbReference>
<keyword evidence="1" id="KW-0812">Transmembrane</keyword>
<dbReference type="PANTHER" id="PTHR34473:SF2">
    <property type="entry name" value="UPF0699 TRANSMEMBRANE PROTEIN YDBT"/>
    <property type="match status" value="1"/>
</dbReference>
<evidence type="ECO:0000256" key="1">
    <source>
        <dbReference type="SAM" id="Phobius"/>
    </source>
</evidence>
<dbReference type="AlphaFoldDB" id="A0A1G2PV80"/>
<evidence type="ECO:0000313" key="3">
    <source>
        <dbReference type="EMBL" id="OHA52227.1"/>
    </source>
</evidence>
<feature type="domain" description="YdbS-like PH" evidence="2">
    <location>
        <begin position="70"/>
        <end position="150"/>
    </location>
</feature>
<keyword evidence="1" id="KW-1133">Transmembrane helix</keyword>
<evidence type="ECO:0000313" key="4">
    <source>
        <dbReference type="Proteomes" id="UP000176951"/>
    </source>
</evidence>
<accession>A0A1G2PV80</accession>
<gene>
    <name evidence="3" type="ORF">A3A97_04970</name>
</gene>
<dbReference type="InterPro" id="IPR005182">
    <property type="entry name" value="YdbS-like_PH"/>
</dbReference>
<evidence type="ECO:0000259" key="2">
    <source>
        <dbReference type="Pfam" id="PF03703"/>
    </source>
</evidence>
<name>A0A1G2PV80_9BACT</name>